<dbReference type="Gene3D" id="3.40.50.300">
    <property type="entry name" value="P-loop containing nucleotide triphosphate hydrolases"/>
    <property type="match status" value="2"/>
</dbReference>
<evidence type="ECO:0000313" key="7">
    <source>
        <dbReference type="Proteomes" id="UP000094527"/>
    </source>
</evidence>
<comment type="caution">
    <text evidence="6">The sequence shown here is derived from an EMBL/GenBank/DDBJ whole genome shotgun (WGS) entry which is preliminary data.</text>
</comment>
<feature type="domain" description="AAA+ ATPase" evidence="5">
    <location>
        <begin position="211"/>
        <end position="349"/>
    </location>
</feature>
<dbReference type="CDD" id="cd19511">
    <property type="entry name" value="RecA-like_CDC48_r2-like"/>
    <property type="match status" value="1"/>
</dbReference>
<dbReference type="InterPro" id="IPR003960">
    <property type="entry name" value="ATPase_AAA_CS"/>
</dbReference>
<dbReference type="Pfam" id="PF00004">
    <property type="entry name" value="AAA"/>
    <property type="match status" value="2"/>
</dbReference>
<proteinExistence type="inferred from homology"/>
<dbReference type="EMBL" id="LJIJ01000092">
    <property type="protein sequence ID" value="ODN02917.1"/>
    <property type="molecule type" value="Genomic_DNA"/>
</dbReference>
<accession>A0A1D2NCD5</accession>
<dbReference type="InterPro" id="IPR041569">
    <property type="entry name" value="AAA_lid_3"/>
</dbReference>
<dbReference type="OrthoDB" id="27435at2759"/>
<keyword evidence="1" id="KW-0677">Repeat</keyword>
<dbReference type="InterPro" id="IPR027417">
    <property type="entry name" value="P-loop_NTPase"/>
</dbReference>
<dbReference type="PANTHER" id="PTHR23077">
    <property type="entry name" value="AAA-FAMILY ATPASE"/>
    <property type="match status" value="1"/>
</dbReference>
<reference evidence="6 7" key="1">
    <citation type="journal article" date="2016" name="Genome Biol. Evol.">
        <title>Gene Family Evolution Reflects Adaptation to Soil Environmental Stressors in the Genome of the Collembolan Orchesella cincta.</title>
        <authorList>
            <person name="Faddeeva-Vakhrusheva A."/>
            <person name="Derks M.F."/>
            <person name="Anvar S.Y."/>
            <person name="Agamennone V."/>
            <person name="Suring W."/>
            <person name="Smit S."/>
            <person name="van Straalen N.M."/>
            <person name="Roelofs D."/>
        </authorList>
    </citation>
    <scope>NUCLEOTIDE SEQUENCE [LARGE SCALE GENOMIC DNA]</scope>
    <source>
        <tissue evidence="6">Mixed pool</tissue>
    </source>
</reference>
<dbReference type="Proteomes" id="UP000094527">
    <property type="component" value="Unassembled WGS sequence"/>
</dbReference>
<comment type="similarity">
    <text evidence="4">Belongs to the AAA ATPase family.</text>
</comment>
<protein>
    <submittedName>
        <fullName evidence="6">Spermatogenesis-associated protein 5</fullName>
    </submittedName>
</protein>
<dbReference type="FunFam" id="3.40.50.300:FF:000661">
    <property type="entry name" value="calmodulin-interacting protein 111 isoform X1"/>
    <property type="match status" value="1"/>
</dbReference>
<dbReference type="SUPFAM" id="SSF52540">
    <property type="entry name" value="P-loop containing nucleoside triphosphate hydrolases"/>
    <property type="match status" value="2"/>
</dbReference>
<dbReference type="SMART" id="SM00382">
    <property type="entry name" value="AAA"/>
    <property type="match status" value="1"/>
</dbReference>
<keyword evidence="2 4" id="KW-0547">Nucleotide-binding</keyword>
<dbReference type="InterPro" id="IPR050168">
    <property type="entry name" value="AAA_ATPase_domain"/>
</dbReference>
<dbReference type="GO" id="GO:0016887">
    <property type="term" value="F:ATP hydrolysis activity"/>
    <property type="evidence" value="ECO:0007669"/>
    <property type="project" value="InterPro"/>
</dbReference>
<name>A0A1D2NCD5_ORCCI</name>
<dbReference type="PROSITE" id="PS00674">
    <property type="entry name" value="AAA"/>
    <property type="match status" value="1"/>
</dbReference>
<dbReference type="OMA" id="NMSHCNF"/>
<sequence length="442" mass="48800">MGISRAPSVIIVEGLDVVAAKKNSDSGTAPMTQFCADFSRLVSTQNLKQSKVLILCTATDIERVDPNMRSPKIFAKEIEIPVPSAPARENILHKILKQVNNSLTTEEIKFIAGSTHGFVAADLRSLCNQASLDAINKQRTFDESTVCITMEHINECIKTVKPSAIKSILIDVPNVKWEDIGGQDDLKFKLKQAIEWPLKHPESFKRLGITPPKGILMYGPPGCSKTMIAKAIATESGLNFISVKGSELFSKWVGESEKAVQGIFRKARQVAPCVIFFDEIDSLGGERGTSSGSSNVHERVLAQILVEVDGIEALNDVTVVAATNRPDRIDQALLRPGRLDRIIYVPLPDANTRREILKIRFKKMPIDSKVDIDELVQSTEGYSGAELTAVCHEAALKALEEDITSEKISQSHFTQALNIVKPRITQEQIDFYENYSISRKQS</sequence>
<evidence type="ECO:0000256" key="1">
    <source>
        <dbReference type="ARBA" id="ARBA00022737"/>
    </source>
</evidence>
<dbReference type="Pfam" id="PF17862">
    <property type="entry name" value="AAA_lid_3"/>
    <property type="match status" value="2"/>
</dbReference>
<dbReference type="FunFam" id="1.10.8.60:FF:000069">
    <property type="entry name" value="spermatogenesis-associated protein 5 isoform X1"/>
    <property type="match status" value="1"/>
</dbReference>
<evidence type="ECO:0000313" key="6">
    <source>
        <dbReference type="EMBL" id="ODN02917.1"/>
    </source>
</evidence>
<dbReference type="PANTHER" id="PTHR23077:SF27">
    <property type="entry name" value="ATPASE FAMILY GENE 2 PROTEIN HOMOLOG A"/>
    <property type="match status" value="1"/>
</dbReference>
<evidence type="ECO:0000256" key="3">
    <source>
        <dbReference type="ARBA" id="ARBA00022840"/>
    </source>
</evidence>
<dbReference type="GO" id="GO:0005737">
    <property type="term" value="C:cytoplasm"/>
    <property type="evidence" value="ECO:0007669"/>
    <property type="project" value="TreeGrafter"/>
</dbReference>
<dbReference type="AlphaFoldDB" id="A0A1D2NCD5"/>
<dbReference type="GO" id="GO:0005524">
    <property type="term" value="F:ATP binding"/>
    <property type="evidence" value="ECO:0007669"/>
    <property type="project" value="UniProtKB-KW"/>
</dbReference>
<dbReference type="STRING" id="48709.A0A1D2NCD5"/>
<dbReference type="Gene3D" id="1.10.8.60">
    <property type="match status" value="2"/>
</dbReference>
<gene>
    <name evidence="6" type="ORF">Ocin01_03737</name>
</gene>
<dbReference type="InterPro" id="IPR003959">
    <property type="entry name" value="ATPase_AAA_core"/>
</dbReference>
<organism evidence="6 7">
    <name type="scientific">Orchesella cincta</name>
    <name type="common">Springtail</name>
    <name type="synonym">Podura cincta</name>
    <dbReference type="NCBI Taxonomy" id="48709"/>
    <lineage>
        <taxon>Eukaryota</taxon>
        <taxon>Metazoa</taxon>
        <taxon>Ecdysozoa</taxon>
        <taxon>Arthropoda</taxon>
        <taxon>Hexapoda</taxon>
        <taxon>Collembola</taxon>
        <taxon>Entomobryomorpha</taxon>
        <taxon>Entomobryoidea</taxon>
        <taxon>Orchesellidae</taxon>
        <taxon>Orchesellinae</taxon>
        <taxon>Orchesella</taxon>
    </lineage>
</organism>
<evidence type="ECO:0000256" key="4">
    <source>
        <dbReference type="RuleBase" id="RU003651"/>
    </source>
</evidence>
<keyword evidence="3 4" id="KW-0067">ATP-binding</keyword>
<dbReference type="InterPro" id="IPR003593">
    <property type="entry name" value="AAA+_ATPase"/>
</dbReference>
<evidence type="ECO:0000256" key="2">
    <source>
        <dbReference type="ARBA" id="ARBA00022741"/>
    </source>
</evidence>
<evidence type="ECO:0000259" key="5">
    <source>
        <dbReference type="SMART" id="SM00382"/>
    </source>
</evidence>
<keyword evidence="7" id="KW-1185">Reference proteome</keyword>